<dbReference type="FunFam" id="3.40.640.10:FF:000009">
    <property type="entry name" value="Cystathionine gamma-synthase homolog"/>
    <property type="match status" value="1"/>
</dbReference>
<dbReference type="RefSeq" id="WP_033492387.1">
    <property type="nucleotide sequence ID" value="NZ_JDUU01000003.1"/>
</dbReference>
<dbReference type="InterPro" id="IPR015422">
    <property type="entry name" value="PyrdxlP-dep_Trfase_small"/>
</dbReference>
<evidence type="ECO:0000313" key="6">
    <source>
        <dbReference type="EMBL" id="KFI47022.1"/>
    </source>
</evidence>
<dbReference type="GO" id="GO:0019343">
    <property type="term" value="P:cysteine biosynthetic process via cystathionine"/>
    <property type="evidence" value="ECO:0007669"/>
    <property type="project" value="TreeGrafter"/>
</dbReference>
<comment type="cofactor">
    <cofactor evidence="1 5">
        <name>pyridoxal 5'-phosphate</name>
        <dbReference type="ChEBI" id="CHEBI:597326"/>
    </cofactor>
</comment>
<dbReference type="STRING" id="1437608.GCA_000771645_01545"/>
<dbReference type="Gene3D" id="3.90.1150.10">
    <property type="entry name" value="Aspartate Aminotransferase, domain 1"/>
    <property type="match status" value="1"/>
</dbReference>
<reference evidence="6 7" key="1">
    <citation type="submission" date="2014-03" db="EMBL/GenBank/DDBJ databases">
        <title>Genomics of Bifidobacteria.</title>
        <authorList>
            <person name="Ventura M."/>
            <person name="Milani C."/>
            <person name="Lugli G.A."/>
        </authorList>
    </citation>
    <scope>NUCLEOTIDE SEQUENCE [LARGE SCALE GENOMIC DNA]</scope>
    <source>
        <strain evidence="6 7">DSM 23969</strain>
    </source>
</reference>
<dbReference type="GO" id="GO:0005737">
    <property type="term" value="C:cytoplasm"/>
    <property type="evidence" value="ECO:0007669"/>
    <property type="project" value="TreeGrafter"/>
</dbReference>
<protein>
    <submittedName>
        <fullName evidence="6">Cystathionine gamma-synthase</fullName>
        <ecNumber evidence="6">2.5.1.48</ecNumber>
    </submittedName>
</protein>
<dbReference type="PANTHER" id="PTHR11808:SF15">
    <property type="entry name" value="CYSTATHIONINE GAMMA-LYASE"/>
    <property type="match status" value="1"/>
</dbReference>
<keyword evidence="6" id="KW-0808">Transferase</keyword>
<evidence type="ECO:0000256" key="4">
    <source>
        <dbReference type="PIRSR" id="PIRSR001434-2"/>
    </source>
</evidence>
<name>A0A086ZKH2_9BIFI</name>
<dbReference type="AlphaFoldDB" id="A0A086ZKH2"/>
<dbReference type="GO" id="GO:0003962">
    <property type="term" value="F:cystathionine gamma-synthase activity"/>
    <property type="evidence" value="ECO:0007669"/>
    <property type="project" value="UniProtKB-EC"/>
</dbReference>
<organism evidence="6 7">
    <name type="scientific">Bifidobacterium biavatii DSM 23969</name>
    <dbReference type="NCBI Taxonomy" id="1437608"/>
    <lineage>
        <taxon>Bacteria</taxon>
        <taxon>Bacillati</taxon>
        <taxon>Actinomycetota</taxon>
        <taxon>Actinomycetes</taxon>
        <taxon>Bifidobacteriales</taxon>
        <taxon>Bifidobacteriaceae</taxon>
        <taxon>Bifidobacterium</taxon>
    </lineage>
</organism>
<sequence>MTISTNANALAATALSTRAIHAGQEPDPTTGAVVTPIYMTSTFKQDGVGGLRHGYDYSRSVNPTRNSFDAQLASVEGAKYALSFSSGLAAIDVLLRATLRPGDNILLGNDVYGGTYRLLAKVFVPWGIGLDVVDVTDQAAVAAALAAHPNGHYRYIWIETPSNPMLGITDIAATAALAHAHGTKIVVDNTFASPVLQHPLDDGADAVVYSTTKYIGGHSDVVGGAVLLNDGDVREQVAFLQNAAGAVPSPFDSWLDIRGLKTLDLRVKQHSRNALKVAQWLESLPADLVERVWYPGLASHPGHEIAARQMHGGFGGMVSVQIAAGFEAAKRFAGATQVFTLAESLGGVESLIEHPGAMTHASVAGTTLEVPANLIRLSVGLEDADDLIADLDQAFKAI</sequence>
<dbReference type="InterPro" id="IPR000277">
    <property type="entry name" value="Cys/Met-Metab_PyrdxlP-dep_enz"/>
</dbReference>
<keyword evidence="7" id="KW-1185">Reference proteome</keyword>
<proteinExistence type="inferred from homology"/>
<dbReference type="EC" id="2.5.1.48" evidence="6"/>
<dbReference type="Gene3D" id="3.40.640.10">
    <property type="entry name" value="Type I PLP-dependent aspartate aminotransferase-like (Major domain)"/>
    <property type="match status" value="1"/>
</dbReference>
<dbReference type="NCBIfam" id="NF005871">
    <property type="entry name" value="PRK07811.1"/>
    <property type="match status" value="1"/>
</dbReference>
<feature type="modified residue" description="N6-(pyridoxal phosphate)lysine" evidence="4">
    <location>
        <position position="213"/>
    </location>
</feature>
<dbReference type="GO" id="GO:0004123">
    <property type="term" value="F:cystathionine gamma-lyase activity"/>
    <property type="evidence" value="ECO:0007669"/>
    <property type="project" value="TreeGrafter"/>
</dbReference>
<dbReference type="GO" id="GO:0030170">
    <property type="term" value="F:pyridoxal phosphate binding"/>
    <property type="evidence" value="ECO:0007669"/>
    <property type="project" value="InterPro"/>
</dbReference>
<dbReference type="InterPro" id="IPR015424">
    <property type="entry name" value="PyrdxlP-dep_Trfase"/>
</dbReference>
<accession>A0A086ZKH2</accession>
<dbReference type="EMBL" id="JGYN01000038">
    <property type="protein sequence ID" value="KFI47022.1"/>
    <property type="molecule type" value="Genomic_DNA"/>
</dbReference>
<dbReference type="eggNOG" id="COG0626">
    <property type="taxonomic scope" value="Bacteria"/>
</dbReference>
<evidence type="ECO:0000256" key="2">
    <source>
        <dbReference type="ARBA" id="ARBA00009077"/>
    </source>
</evidence>
<evidence type="ECO:0000256" key="1">
    <source>
        <dbReference type="ARBA" id="ARBA00001933"/>
    </source>
</evidence>
<gene>
    <name evidence="6" type="ORF">BBIA_2390</name>
</gene>
<dbReference type="Pfam" id="PF01053">
    <property type="entry name" value="Cys_Met_Meta_PP"/>
    <property type="match status" value="1"/>
</dbReference>
<dbReference type="OrthoDB" id="9780685at2"/>
<dbReference type="PIRSF" id="PIRSF001434">
    <property type="entry name" value="CGS"/>
    <property type="match status" value="1"/>
</dbReference>
<dbReference type="SUPFAM" id="SSF53383">
    <property type="entry name" value="PLP-dependent transferases"/>
    <property type="match status" value="1"/>
</dbReference>
<dbReference type="GO" id="GO:0019346">
    <property type="term" value="P:transsulfuration"/>
    <property type="evidence" value="ECO:0007669"/>
    <property type="project" value="InterPro"/>
</dbReference>
<dbReference type="CDD" id="cd00614">
    <property type="entry name" value="CGS_like"/>
    <property type="match status" value="1"/>
</dbReference>
<evidence type="ECO:0000256" key="5">
    <source>
        <dbReference type="RuleBase" id="RU362118"/>
    </source>
</evidence>
<dbReference type="PANTHER" id="PTHR11808">
    <property type="entry name" value="TRANS-SULFURATION ENZYME FAMILY MEMBER"/>
    <property type="match status" value="1"/>
</dbReference>
<evidence type="ECO:0000256" key="3">
    <source>
        <dbReference type="ARBA" id="ARBA00022898"/>
    </source>
</evidence>
<dbReference type="Proteomes" id="UP000029108">
    <property type="component" value="Unassembled WGS sequence"/>
</dbReference>
<evidence type="ECO:0000313" key="7">
    <source>
        <dbReference type="Proteomes" id="UP000029108"/>
    </source>
</evidence>
<dbReference type="InterPro" id="IPR015421">
    <property type="entry name" value="PyrdxlP-dep_Trfase_major"/>
</dbReference>
<comment type="similarity">
    <text evidence="2 5">Belongs to the trans-sulfuration enzymes family.</text>
</comment>
<comment type="caution">
    <text evidence="6">The sequence shown here is derived from an EMBL/GenBank/DDBJ whole genome shotgun (WGS) entry which is preliminary data.</text>
</comment>
<keyword evidence="3 4" id="KW-0663">Pyridoxal phosphate</keyword>